<dbReference type="CDD" id="cd17323">
    <property type="entry name" value="MFS_Tpo1_MDR_like"/>
    <property type="match status" value="1"/>
</dbReference>
<dbReference type="SUPFAM" id="SSF103473">
    <property type="entry name" value="MFS general substrate transporter"/>
    <property type="match status" value="1"/>
</dbReference>
<feature type="transmembrane region" description="Helical" evidence="7">
    <location>
        <begin position="297"/>
        <end position="317"/>
    </location>
</feature>
<dbReference type="Pfam" id="PF07690">
    <property type="entry name" value="MFS_1"/>
    <property type="match status" value="1"/>
</dbReference>
<comment type="subcellular location">
    <subcellularLocation>
        <location evidence="1">Membrane</location>
        <topology evidence="1">Multi-pass membrane protein</topology>
    </subcellularLocation>
</comment>
<feature type="transmembrane region" description="Helical" evidence="7">
    <location>
        <begin position="121"/>
        <end position="137"/>
    </location>
</feature>
<feature type="transmembrane region" description="Helical" evidence="7">
    <location>
        <begin position="81"/>
        <end position="101"/>
    </location>
</feature>
<feature type="transmembrane region" description="Helical" evidence="7">
    <location>
        <begin position="388"/>
        <end position="405"/>
    </location>
</feature>
<keyword evidence="3 7" id="KW-0812">Transmembrane</keyword>
<evidence type="ECO:0000256" key="3">
    <source>
        <dbReference type="ARBA" id="ARBA00022692"/>
    </source>
</evidence>
<dbReference type="Proteomes" id="UP000028045">
    <property type="component" value="Unassembled WGS sequence"/>
</dbReference>
<feature type="transmembrane region" description="Helical" evidence="7">
    <location>
        <begin position="483"/>
        <end position="504"/>
    </location>
</feature>
<feature type="transmembrane region" description="Helical" evidence="7">
    <location>
        <begin position="239"/>
        <end position="257"/>
    </location>
</feature>
<evidence type="ECO:0000313" key="10">
    <source>
        <dbReference type="Proteomes" id="UP000028045"/>
    </source>
</evidence>
<dbReference type="GO" id="GO:0015203">
    <property type="term" value="F:polyamine transmembrane transporter activity"/>
    <property type="evidence" value="ECO:0007669"/>
    <property type="project" value="TreeGrafter"/>
</dbReference>
<dbReference type="PROSITE" id="PS50850">
    <property type="entry name" value="MFS"/>
    <property type="match status" value="1"/>
</dbReference>
<keyword evidence="2" id="KW-0813">Transport</keyword>
<evidence type="ECO:0000256" key="7">
    <source>
        <dbReference type="SAM" id="Phobius"/>
    </source>
</evidence>
<dbReference type="GO" id="GO:0010509">
    <property type="term" value="P:intracellular polyamine homeostasis"/>
    <property type="evidence" value="ECO:0007669"/>
    <property type="project" value="TreeGrafter"/>
</dbReference>
<dbReference type="GO" id="GO:0005886">
    <property type="term" value="C:plasma membrane"/>
    <property type="evidence" value="ECO:0007669"/>
    <property type="project" value="TreeGrafter"/>
</dbReference>
<dbReference type="InterPro" id="IPR011701">
    <property type="entry name" value="MFS"/>
</dbReference>
<feature type="transmembrane region" description="Helical" evidence="7">
    <location>
        <begin position="459"/>
        <end position="477"/>
    </location>
</feature>
<gene>
    <name evidence="9" type="ORF">S7711_06493</name>
</gene>
<feature type="transmembrane region" description="Helical" evidence="7">
    <location>
        <begin position="210"/>
        <end position="233"/>
    </location>
</feature>
<accession>A0A084BB77</accession>
<evidence type="ECO:0000256" key="4">
    <source>
        <dbReference type="ARBA" id="ARBA00022989"/>
    </source>
</evidence>
<feature type="transmembrane region" description="Helical" evidence="7">
    <location>
        <begin position="337"/>
        <end position="357"/>
    </location>
</feature>
<proteinExistence type="predicted"/>
<evidence type="ECO:0000256" key="1">
    <source>
        <dbReference type="ARBA" id="ARBA00004141"/>
    </source>
</evidence>
<evidence type="ECO:0000313" key="9">
    <source>
        <dbReference type="EMBL" id="KEY74806.1"/>
    </source>
</evidence>
<dbReference type="OrthoDB" id="3936150at2759"/>
<dbReference type="FunFam" id="1.20.1250.20:FF:000172">
    <property type="entry name" value="MFS multidrug resistance transporter"/>
    <property type="match status" value="1"/>
</dbReference>
<dbReference type="AlphaFoldDB" id="A0A084BB77"/>
<evidence type="ECO:0000256" key="5">
    <source>
        <dbReference type="ARBA" id="ARBA00023136"/>
    </source>
</evidence>
<dbReference type="PANTHER" id="PTHR23502:SF5">
    <property type="entry name" value="QUINIDINE RESISTANCE PROTEIN 3"/>
    <property type="match status" value="1"/>
</dbReference>
<dbReference type="Gene3D" id="1.20.1250.20">
    <property type="entry name" value="MFS general substrate transporter like domains"/>
    <property type="match status" value="1"/>
</dbReference>
<sequence>MPDPEKILVPDANDKSTIETVVAEAGQASSSSPAASSDVEALPQSKPLEAVPRSQRRGILASLAVIPEVTDPYAYSNGSKWLFTSIVALAGMTSSTGSSIFYPALHVVADDLGVTADVTNLSLAFYMLAMAVTPLWWSEYSESFGRRSIYLVSFTFFAIFSAIGAISVNISMLIVFRILMGGAAASVQAVGAGTVADIWEPKERGKAMGVCMLGPLCGPGIAPIIGGALTQAFGWRSTQWYLTVFGGVQILLILFFLPETLQRRPKKEETGGKMTVGGFLKKCVEPLQILGMMRHPAIFVAIYTGSLSFGVMFVGYVELQAAFLYPPYNFTETTLGLLYLAPTIGYAVSSVLGGRWLDYIMAREAKKAGRVDENGKPKYLPEDRMKENMWVGALLYPACFIWYGWSADRGLHWAVAAVALMLYGLFGMILYGAIATALTEFTPNRSSSGLALNNFTRSILSCIATVITQPLINAMGIGWTTTLVGLFALVTILPCLAALGLRSAEWRVTMDKKLNAQGI</sequence>
<feature type="transmembrane region" description="Helical" evidence="7">
    <location>
        <begin position="174"/>
        <end position="198"/>
    </location>
</feature>
<feature type="transmembrane region" description="Helical" evidence="7">
    <location>
        <begin position="411"/>
        <end position="438"/>
    </location>
</feature>
<feature type="compositionally biased region" description="Low complexity" evidence="6">
    <location>
        <begin position="24"/>
        <end position="41"/>
    </location>
</feature>
<organism evidence="9 10">
    <name type="scientific">Stachybotrys chartarum (strain CBS 109288 / IBT 7711)</name>
    <name type="common">Toxic black mold</name>
    <name type="synonym">Stilbospora chartarum</name>
    <dbReference type="NCBI Taxonomy" id="1280523"/>
    <lineage>
        <taxon>Eukaryota</taxon>
        <taxon>Fungi</taxon>
        <taxon>Dikarya</taxon>
        <taxon>Ascomycota</taxon>
        <taxon>Pezizomycotina</taxon>
        <taxon>Sordariomycetes</taxon>
        <taxon>Hypocreomycetidae</taxon>
        <taxon>Hypocreales</taxon>
        <taxon>Stachybotryaceae</taxon>
        <taxon>Stachybotrys</taxon>
    </lineage>
</organism>
<dbReference type="PANTHER" id="PTHR23502">
    <property type="entry name" value="MAJOR FACILITATOR SUPERFAMILY"/>
    <property type="match status" value="1"/>
</dbReference>
<dbReference type="EMBL" id="KL647473">
    <property type="protein sequence ID" value="KEY74806.1"/>
    <property type="molecule type" value="Genomic_DNA"/>
</dbReference>
<keyword evidence="4 7" id="KW-1133">Transmembrane helix</keyword>
<dbReference type="InterPro" id="IPR020846">
    <property type="entry name" value="MFS_dom"/>
</dbReference>
<reference evidence="9 10" key="1">
    <citation type="journal article" date="2014" name="BMC Genomics">
        <title>Comparative genome sequencing reveals chemotype-specific gene clusters in the toxigenic black mold Stachybotrys.</title>
        <authorList>
            <person name="Semeiks J."/>
            <person name="Borek D."/>
            <person name="Otwinowski Z."/>
            <person name="Grishin N.V."/>
        </authorList>
    </citation>
    <scope>NUCLEOTIDE SEQUENCE [LARGE SCALE GENOMIC DNA]</scope>
    <source>
        <strain evidence="10">CBS 109288 / IBT 7711</strain>
    </source>
</reference>
<evidence type="ECO:0000256" key="6">
    <source>
        <dbReference type="SAM" id="MobiDB-lite"/>
    </source>
</evidence>
<keyword evidence="5 7" id="KW-0472">Membrane</keyword>
<protein>
    <recommendedName>
        <fullName evidence="8">Major facilitator superfamily (MFS) profile domain-containing protein</fullName>
    </recommendedName>
</protein>
<evidence type="ECO:0000259" key="8">
    <source>
        <dbReference type="PROSITE" id="PS50850"/>
    </source>
</evidence>
<keyword evidence="10" id="KW-1185">Reference proteome</keyword>
<dbReference type="HOGENOM" id="CLU_008455_8_5_1"/>
<evidence type="ECO:0000256" key="2">
    <source>
        <dbReference type="ARBA" id="ARBA00022448"/>
    </source>
</evidence>
<feature type="region of interest" description="Disordered" evidence="6">
    <location>
        <begin position="24"/>
        <end position="47"/>
    </location>
</feature>
<feature type="domain" description="Major facilitator superfamily (MFS) profile" evidence="8">
    <location>
        <begin position="83"/>
        <end position="506"/>
    </location>
</feature>
<name>A0A084BB77_STACB</name>
<feature type="transmembrane region" description="Helical" evidence="7">
    <location>
        <begin position="149"/>
        <end position="168"/>
    </location>
</feature>
<dbReference type="InterPro" id="IPR036259">
    <property type="entry name" value="MFS_trans_sf"/>
</dbReference>